<protein>
    <recommendedName>
        <fullName evidence="11">8-oxo-dGTP diphosphatase</fullName>
        <ecNumber evidence="11">3.6.1.55</ecNumber>
    </recommendedName>
</protein>
<dbReference type="InterPro" id="IPR047127">
    <property type="entry name" value="MutT-like"/>
</dbReference>
<dbReference type="SUPFAM" id="SSF55811">
    <property type="entry name" value="Nudix"/>
    <property type="match status" value="1"/>
</dbReference>
<evidence type="ECO:0000313" key="14">
    <source>
        <dbReference type="EMBL" id="RRC96038.1"/>
    </source>
</evidence>
<organism evidence="14 15">
    <name type="scientific">Schaalia canis</name>
    <dbReference type="NCBI Taxonomy" id="100469"/>
    <lineage>
        <taxon>Bacteria</taxon>
        <taxon>Bacillati</taxon>
        <taxon>Actinomycetota</taxon>
        <taxon>Actinomycetes</taxon>
        <taxon>Actinomycetales</taxon>
        <taxon>Actinomycetaceae</taxon>
        <taxon>Schaalia</taxon>
    </lineage>
</organism>
<keyword evidence="8" id="KW-0460">Magnesium</keyword>
<evidence type="ECO:0000256" key="4">
    <source>
        <dbReference type="ARBA" id="ARBA00022705"/>
    </source>
</evidence>
<evidence type="ECO:0000256" key="7">
    <source>
        <dbReference type="ARBA" id="ARBA00022801"/>
    </source>
</evidence>
<comment type="cofactor">
    <cofactor evidence="1">
        <name>Mg(2+)</name>
        <dbReference type="ChEBI" id="CHEBI:18420"/>
    </cofactor>
</comment>
<feature type="domain" description="Nudix hydrolase" evidence="13">
    <location>
        <begin position="15"/>
        <end position="148"/>
    </location>
</feature>
<dbReference type="Gene3D" id="3.90.79.10">
    <property type="entry name" value="Nucleoside Triphosphate Pyrophosphohydrolase"/>
    <property type="match status" value="1"/>
</dbReference>
<evidence type="ECO:0000256" key="11">
    <source>
        <dbReference type="ARBA" id="ARBA00038905"/>
    </source>
</evidence>
<sequence>MPLSTPSSDPSQTSTPRPIVAAAIVDSLDFPTRLLCASRAYPAELRGQFELPGGKVELGEAPRDALVREIREELGCVLTYGHEVTTQDGLWWPIHAGRRMGVWLAERTQDSPEPSLSENHLELVWAALDPATAADGLPTVDALPWIVHDRPIVERIVAFAADLRNKRKS</sequence>
<reference evidence="14 15" key="1">
    <citation type="submission" date="2018-11" db="EMBL/GenBank/DDBJ databases">
        <title>Genomes From Bacteria Associated with the Canine Oral Cavity: a Test Case for Automated Genome-Based Taxonomic Assignment.</title>
        <authorList>
            <person name="Coil D.A."/>
            <person name="Jospin G."/>
            <person name="Darling A.E."/>
            <person name="Wallis C."/>
            <person name="Davis I.J."/>
            <person name="Harris S."/>
            <person name="Eisen J.A."/>
            <person name="Holcombe L.J."/>
            <person name="O'Flynn C."/>
        </authorList>
    </citation>
    <scope>NUCLEOTIDE SEQUENCE [LARGE SCALE GENOMIC DNA]</scope>
    <source>
        <strain evidence="14 15">OH770</strain>
    </source>
</reference>
<dbReference type="PANTHER" id="PTHR47707:SF1">
    <property type="entry name" value="NUDIX HYDROLASE FAMILY PROTEIN"/>
    <property type="match status" value="1"/>
</dbReference>
<evidence type="ECO:0000256" key="1">
    <source>
        <dbReference type="ARBA" id="ARBA00001946"/>
    </source>
</evidence>
<name>A0A3P1SFV0_9ACTO</name>
<keyword evidence="9" id="KW-0234">DNA repair</keyword>
<dbReference type="OrthoDB" id="9804442at2"/>
<dbReference type="EC" id="3.6.1.55" evidence="11"/>
<comment type="similarity">
    <text evidence="2 12">Belongs to the Nudix hydrolase family.</text>
</comment>
<dbReference type="GO" id="GO:0044715">
    <property type="term" value="F:8-oxo-dGDP phosphatase activity"/>
    <property type="evidence" value="ECO:0007669"/>
    <property type="project" value="TreeGrafter"/>
</dbReference>
<proteinExistence type="inferred from homology"/>
<dbReference type="EMBL" id="RQZF01000002">
    <property type="protein sequence ID" value="RRC96038.1"/>
    <property type="molecule type" value="Genomic_DNA"/>
</dbReference>
<dbReference type="Pfam" id="PF00293">
    <property type="entry name" value="NUDIX"/>
    <property type="match status" value="1"/>
</dbReference>
<dbReference type="GO" id="GO:0044716">
    <property type="term" value="F:8-oxo-GDP phosphatase activity"/>
    <property type="evidence" value="ECO:0007669"/>
    <property type="project" value="TreeGrafter"/>
</dbReference>
<dbReference type="InterPro" id="IPR020084">
    <property type="entry name" value="NUDIX_hydrolase_CS"/>
</dbReference>
<dbReference type="PROSITE" id="PS00893">
    <property type="entry name" value="NUDIX_BOX"/>
    <property type="match status" value="1"/>
</dbReference>
<evidence type="ECO:0000256" key="10">
    <source>
        <dbReference type="ARBA" id="ARBA00035861"/>
    </source>
</evidence>
<keyword evidence="15" id="KW-1185">Reference proteome</keyword>
<dbReference type="AlphaFoldDB" id="A0A3P1SFV0"/>
<dbReference type="GO" id="GO:0035539">
    <property type="term" value="F:8-oxo-7,8-dihydrodeoxyguanosine triphosphate pyrophosphatase activity"/>
    <property type="evidence" value="ECO:0007669"/>
    <property type="project" value="UniProtKB-EC"/>
</dbReference>
<dbReference type="PRINTS" id="PR00502">
    <property type="entry name" value="NUDIXFAMILY"/>
</dbReference>
<evidence type="ECO:0000256" key="2">
    <source>
        <dbReference type="ARBA" id="ARBA00005582"/>
    </source>
</evidence>
<evidence type="ECO:0000256" key="6">
    <source>
        <dbReference type="ARBA" id="ARBA00022763"/>
    </source>
</evidence>
<keyword evidence="4" id="KW-0235">DNA replication</keyword>
<dbReference type="InterPro" id="IPR015797">
    <property type="entry name" value="NUDIX_hydrolase-like_dom_sf"/>
</dbReference>
<dbReference type="GO" id="GO:0008413">
    <property type="term" value="F:8-oxo-7,8-dihydroguanosine triphosphate pyrophosphatase activity"/>
    <property type="evidence" value="ECO:0007669"/>
    <property type="project" value="TreeGrafter"/>
</dbReference>
<evidence type="ECO:0000256" key="8">
    <source>
        <dbReference type="ARBA" id="ARBA00022842"/>
    </source>
</evidence>
<evidence type="ECO:0000259" key="13">
    <source>
        <dbReference type="PROSITE" id="PS51462"/>
    </source>
</evidence>
<evidence type="ECO:0000256" key="12">
    <source>
        <dbReference type="RuleBase" id="RU003476"/>
    </source>
</evidence>
<keyword evidence="5" id="KW-0479">Metal-binding</keyword>
<evidence type="ECO:0000256" key="3">
    <source>
        <dbReference type="ARBA" id="ARBA00022457"/>
    </source>
</evidence>
<comment type="caution">
    <text evidence="14">The sequence shown here is derived from an EMBL/GenBank/DDBJ whole genome shotgun (WGS) entry which is preliminary data.</text>
</comment>
<gene>
    <name evidence="14" type="ORF">EII11_03000</name>
</gene>
<dbReference type="InterPro" id="IPR000086">
    <property type="entry name" value="NUDIX_hydrolase_dom"/>
</dbReference>
<evidence type="ECO:0000256" key="5">
    <source>
        <dbReference type="ARBA" id="ARBA00022723"/>
    </source>
</evidence>
<dbReference type="GO" id="GO:0006260">
    <property type="term" value="P:DNA replication"/>
    <property type="evidence" value="ECO:0007669"/>
    <property type="project" value="UniProtKB-KW"/>
</dbReference>
<keyword evidence="6" id="KW-0227">DNA damage</keyword>
<comment type="catalytic activity">
    <reaction evidence="10">
        <text>8-oxo-dGTP + H2O = 8-oxo-dGMP + diphosphate + H(+)</text>
        <dbReference type="Rhea" id="RHEA:31575"/>
        <dbReference type="ChEBI" id="CHEBI:15377"/>
        <dbReference type="ChEBI" id="CHEBI:15378"/>
        <dbReference type="ChEBI" id="CHEBI:33019"/>
        <dbReference type="ChEBI" id="CHEBI:63224"/>
        <dbReference type="ChEBI" id="CHEBI:77896"/>
        <dbReference type="EC" id="3.6.1.55"/>
    </reaction>
</comment>
<dbReference type="PANTHER" id="PTHR47707">
    <property type="entry name" value="8-OXO-DGTP DIPHOSPHATASE"/>
    <property type="match status" value="1"/>
</dbReference>
<evidence type="ECO:0000256" key="9">
    <source>
        <dbReference type="ARBA" id="ARBA00023204"/>
    </source>
</evidence>
<dbReference type="GO" id="GO:0046872">
    <property type="term" value="F:metal ion binding"/>
    <property type="evidence" value="ECO:0007669"/>
    <property type="project" value="UniProtKB-KW"/>
</dbReference>
<keyword evidence="7 12" id="KW-0378">Hydrolase</keyword>
<accession>A0A3P1SFV0</accession>
<dbReference type="GO" id="GO:0006281">
    <property type="term" value="P:DNA repair"/>
    <property type="evidence" value="ECO:0007669"/>
    <property type="project" value="UniProtKB-KW"/>
</dbReference>
<keyword evidence="3" id="KW-0515">Mutator protein</keyword>
<dbReference type="PROSITE" id="PS51462">
    <property type="entry name" value="NUDIX"/>
    <property type="match status" value="1"/>
</dbReference>
<evidence type="ECO:0000313" key="15">
    <source>
        <dbReference type="Proteomes" id="UP000280444"/>
    </source>
</evidence>
<dbReference type="Proteomes" id="UP000280444">
    <property type="component" value="Unassembled WGS sequence"/>
</dbReference>
<dbReference type="InterPro" id="IPR020476">
    <property type="entry name" value="Nudix_hydrolase"/>
</dbReference>